<feature type="site" description="Interaction with tRNA" evidence="14">
    <location>
        <position position="125"/>
    </location>
</feature>
<comment type="caution">
    <text evidence="17">The sequence shown here is derived from an EMBL/GenBank/DDBJ whole genome shotgun (WGS) entry which is preliminary data.</text>
</comment>
<evidence type="ECO:0000256" key="3">
    <source>
        <dbReference type="ARBA" id="ARBA00011949"/>
    </source>
</evidence>
<dbReference type="GO" id="GO:0032259">
    <property type="term" value="P:methylation"/>
    <property type="evidence" value="ECO:0007669"/>
    <property type="project" value="UniProtKB-KW"/>
</dbReference>
<dbReference type="PANTHER" id="PTHR11933">
    <property type="entry name" value="TRNA 5-METHYLAMINOMETHYL-2-THIOURIDYLATE -METHYLTRANSFERASE"/>
    <property type="match status" value="1"/>
</dbReference>
<feature type="binding site" evidence="14">
    <location>
        <begin position="9"/>
        <end position="16"/>
    </location>
    <ligand>
        <name>ATP</name>
        <dbReference type="ChEBI" id="CHEBI:30616"/>
    </ligand>
</feature>
<dbReference type="RefSeq" id="WP_071661945.1">
    <property type="nucleotide sequence ID" value="NZ_LUKY01000028.1"/>
</dbReference>
<feature type="domain" description="tRNA-specific 2-thiouridylase MnmA-like central" evidence="16">
    <location>
        <begin position="204"/>
        <end position="272"/>
    </location>
</feature>
<proteinExistence type="inferred from homology"/>
<dbReference type="FunFam" id="2.40.30.10:FF:000023">
    <property type="entry name" value="tRNA-specific 2-thiouridylase MnmA"/>
    <property type="match status" value="1"/>
</dbReference>
<feature type="region of interest" description="Interaction with target base in tRNA" evidence="14">
    <location>
        <begin position="95"/>
        <end position="97"/>
    </location>
</feature>
<dbReference type="CDD" id="cd01998">
    <property type="entry name" value="MnmA_TRMU-like"/>
    <property type="match status" value="1"/>
</dbReference>
<dbReference type="STRING" id="1225476.A1D18_00915"/>
<sequence>MKKQRVMVGLSGGVDSSVTALLLKEQGYQVEGLFMKNWEEDDTEDYCSASADIADAQAICDRLAIPLHTINFSAEYWNRVFTHFLAEYQLGRTPNPDILCNREIKFKTFLAYALQCGADFIATGHYAGKSYKNNTYQLLKCADKNKDQTYFLYTLGQEPLAKTLFPLADLTKPKVRLIAKSAGFLNATKKDSTGICFIGERKFKHFLQTYLPAQPGNIETLAGEILGQHDGLMFYTIGQRQGLRIGGQKEKSGNPWYVADKQLARNTLIVVQGENHPALFAQALVCTQLHWISGCPPTKPFHCTAKTRYRQLETPCLITPCGNDNYQIAFETPQRAITPGQSVVFYQEQTCLGGGIIDATR</sequence>
<dbReference type="GO" id="GO:0008168">
    <property type="term" value="F:methyltransferase activity"/>
    <property type="evidence" value="ECO:0007669"/>
    <property type="project" value="UniProtKB-KW"/>
</dbReference>
<dbReference type="Pfam" id="PF20259">
    <property type="entry name" value="tRNA_Me_trans_M"/>
    <property type="match status" value="1"/>
</dbReference>
<dbReference type="InterPro" id="IPR014729">
    <property type="entry name" value="Rossmann-like_a/b/a_fold"/>
</dbReference>
<feature type="binding site" evidence="14">
    <location>
        <position position="124"/>
    </location>
    <ligand>
        <name>ATP</name>
        <dbReference type="ChEBI" id="CHEBI:30616"/>
    </ligand>
</feature>
<evidence type="ECO:0000256" key="10">
    <source>
        <dbReference type="ARBA" id="ARBA00022840"/>
    </source>
</evidence>
<feature type="active site" description="Nucleophile" evidence="14">
    <location>
        <position position="100"/>
    </location>
</feature>
<evidence type="ECO:0000313" key="17">
    <source>
        <dbReference type="EMBL" id="OIZ95966.1"/>
    </source>
</evidence>
<evidence type="ECO:0000256" key="6">
    <source>
        <dbReference type="ARBA" id="ARBA00022555"/>
    </source>
</evidence>
<keyword evidence="6 14" id="KW-0820">tRNA-binding</keyword>
<keyword evidence="18" id="KW-1185">Reference proteome</keyword>
<feature type="active site" description="Cysteine persulfide intermediate" evidence="14">
    <location>
        <position position="196"/>
    </location>
</feature>
<dbReference type="InterPro" id="IPR023382">
    <property type="entry name" value="MnmA-like_central_sf"/>
</dbReference>
<evidence type="ECO:0000313" key="18">
    <source>
        <dbReference type="Proteomes" id="UP000183924"/>
    </source>
</evidence>
<keyword evidence="11 14" id="KW-0694">RNA-binding</keyword>
<dbReference type="GO" id="GO:0005524">
    <property type="term" value="F:ATP binding"/>
    <property type="evidence" value="ECO:0007669"/>
    <property type="project" value="UniProtKB-KW"/>
</dbReference>
<feature type="site" description="Interaction with tRNA" evidence="14">
    <location>
        <position position="341"/>
    </location>
</feature>
<reference evidence="17 18" key="1">
    <citation type="submission" date="2016-03" db="EMBL/GenBank/DDBJ databases">
        <title>Comparative genomics of Rickettsiella.</title>
        <authorList>
            <person name="Chandler C."/>
            <person name="Wang Y."/>
        </authorList>
    </citation>
    <scope>NUCLEOTIDE SEQUENCE [LARGE SCALE GENOMIC DNA]</scope>
    <source>
        <strain evidence="17 18">RCFS May 2013</strain>
    </source>
</reference>
<keyword evidence="12" id="KW-1015">Disulfide bond</keyword>
<keyword evidence="8 14" id="KW-0819">tRNA processing</keyword>
<evidence type="ECO:0000256" key="4">
    <source>
        <dbReference type="ARBA" id="ARBA00013805"/>
    </source>
</evidence>
<keyword evidence="9 14" id="KW-0547">Nucleotide-binding</keyword>
<evidence type="ECO:0000259" key="16">
    <source>
        <dbReference type="Pfam" id="PF20259"/>
    </source>
</evidence>
<evidence type="ECO:0000256" key="12">
    <source>
        <dbReference type="ARBA" id="ARBA00023157"/>
    </source>
</evidence>
<feature type="domain" description="tRNA-specific 2-thiouridylase MnmA-like C-terminal" evidence="15">
    <location>
        <begin position="282"/>
        <end position="357"/>
    </location>
</feature>
<dbReference type="GO" id="GO:0002143">
    <property type="term" value="P:tRNA wobble position uridine thiolation"/>
    <property type="evidence" value="ECO:0007669"/>
    <property type="project" value="TreeGrafter"/>
</dbReference>
<dbReference type="OrthoDB" id="9800696at2"/>
<dbReference type="HAMAP" id="MF_00144">
    <property type="entry name" value="tRNA_thiouridyl_MnmA"/>
    <property type="match status" value="1"/>
</dbReference>
<dbReference type="NCBIfam" id="NF001138">
    <property type="entry name" value="PRK00143.1"/>
    <property type="match status" value="1"/>
</dbReference>
<organism evidence="17 18">
    <name type="scientific">Candidatus Rickettsiella isopodorum</name>
    <dbReference type="NCBI Taxonomy" id="1225476"/>
    <lineage>
        <taxon>Bacteria</taxon>
        <taxon>Pseudomonadati</taxon>
        <taxon>Pseudomonadota</taxon>
        <taxon>Gammaproteobacteria</taxon>
        <taxon>Legionellales</taxon>
        <taxon>Coxiellaceae</taxon>
        <taxon>Rickettsiella</taxon>
    </lineage>
</organism>
<keyword evidence="17" id="KW-0489">Methyltransferase</keyword>
<evidence type="ECO:0000256" key="14">
    <source>
        <dbReference type="HAMAP-Rule" id="MF_00144"/>
    </source>
</evidence>
<keyword evidence="10 14" id="KW-0067">ATP-binding</keyword>
<keyword evidence="7 14" id="KW-0808">Transferase</keyword>
<dbReference type="GO" id="GO:0103016">
    <property type="term" value="F:tRNA-uridine 2-sulfurtransferase activity"/>
    <property type="evidence" value="ECO:0007669"/>
    <property type="project" value="UniProtKB-EC"/>
</dbReference>
<dbReference type="Gene3D" id="2.30.30.280">
    <property type="entry name" value="Adenine nucleotide alpha hydrolases-like domains"/>
    <property type="match status" value="1"/>
</dbReference>
<evidence type="ECO:0000256" key="1">
    <source>
        <dbReference type="ARBA" id="ARBA00004496"/>
    </source>
</evidence>
<dbReference type="AlphaFoldDB" id="A0A1J8NPN4"/>
<evidence type="ECO:0000256" key="7">
    <source>
        <dbReference type="ARBA" id="ARBA00022679"/>
    </source>
</evidence>
<gene>
    <name evidence="14 17" type="primary">mnmA</name>
    <name evidence="17" type="ORF">A1D18_00915</name>
</gene>
<name>A0A1J8NPN4_9COXI</name>
<comment type="catalytic activity">
    <reaction evidence="13 14">
        <text>S-sulfanyl-L-cysteinyl-[protein] + uridine(34) in tRNA + AH2 + ATP = 2-thiouridine(34) in tRNA + L-cysteinyl-[protein] + A + AMP + diphosphate + H(+)</text>
        <dbReference type="Rhea" id="RHEA:47032"/>
        <dbReference type="Rhea" id="RHEA-COMP:10131"/>
        <dbReference type="Rhea" id="RHEA-COMP:11726"/>
        <dbReference type="Rhea" id="RHEA-COMP:11727"/>
        <dbReference type="Rhea" id="RHEA-COMP:11728"/>
        <dbReference type="ChEBI" id="CHEBI:13193"/>
        <dbReference type="ChEBI" id="CHEBI:15378"/>
        <dbReference type="ChEBI" id="CHEBI:17499"/>
        <dbReference type="ChEBI" id="CHEBI:29950"/>
        <dbReference type="ChEBI" id="CHEBI:30616"/>
        <dbReference type="ChEBI" id="CHEBI:33019"/>
        <dbReference type="ChEBI" id="CHEBI:61963"/>
        <dbReference type="ChEBI" id="CHEBI:65315"/>
        <dbReference type="ChEBI" id="CHEBI:87170"/>
        <dbReference type="ChEBI" id="CHEBI:456215"/>
        <dbReference type="EC" id="2.8.1.13"/>
    </reaction>
</comment>
<dbReference type="Gene3D" id="2.40.30.10">
    <property type="entry name" value="Translation factors"/>
    <property type="match status" value="1"/>
</dbReference>
<dbReference type="FunFam" id="3.40.50.620:FF:000004">
    <property type="entry name" value="tRNA-specific 2-thiouridylase MnmA"/>
    <property type="match status" value="1"/>
</dbReference>
<dbReference type="Gene3D" id="3.40.50.620">
    <property type="entry name" value="HUPs"/>
    <property type="match status" value="1"/>
</dbReference>
<comment type="caution">
    <text evidence="14">Lacks conserved residue(s) required for the propagation of feature annotation.</text>
</comment>
<dbReference type="InterPro" id="IPR046884">
    <property type="entry name" value="MnmA-like_central"/>
</dbReference>
<feature type="region of interest" description="Interaction with tRNA" evidence="14">
    <location>
        <begin position="146"/>
        <end position="148"/>
    </location>
</feature>
<comment type="function">
    <text evidence="14">Catalyzes the 2-thiolation of uridine at the wobble position (U34) of tRNA, leading to the formation of s(2)U34.</text>
</comment>
<evidence type="ECO:0000259" key="15">
    <source>
        <dbReference type="Pfam" id="PF20258"/>
    </source>
</evidence>
<keyword evidence="5 14" id="KW-0963">Cytoplasm</keyword>
<dbReference type="PANTHER" id="PTHR11933:SF5">
    <property type="entry name" value="MITOCHONDRIAL TRNA-SPECIFIC 2-THIOURIDYLASE 1"/>
    <property type="match status" value="1"/>
</dbReference>
<feature type="binding site" evidence="14">
    <location>
        <position position="35"/>
    </location>
    <ligand>
        <name>ATP</name>
        <dbReference type="ChEBI" id="CHEBI:30616"/>
    </ligand>
</feature>
<dbReference type="GO" id="GO:0005737">
    <property type="term" value="C:cytoplasm"/>
    <property type="evidence" value="ECO:0007669"/>
    <property type="project" value="UniProtKB-SubCell"/>
</dbReference>
<dbReference type="InterPro" id="IPR004506">
    <property type="entry name" value="MnmA-like"/>
</dbReference>
<protein>
    <recommendedName>
        <fullName evidence="4 14">tRNA-specific 2-thiouridylase MnmA</fullName>
        <ecNumber evidence="3 14">2.8.1.13</ecNumber>
    </recommendedName>
</protein>
<comment type="subcellular location">
    <subcellularLocation>
        <location evidence="1 14">Cytoplasm</location>
    </subcellularLocation>
</comment>
<evidence type="ECO:0000256" key="13">
    <source>
        <dbReference type="ARBA" id="ARBA00051542"/>
    </source>
</evidence>
<dbReference type="EC" id="2.8.1.13" evidence="3 14"/>
<feature type="region of interest" description="Interaction with tRNA" evidence="14">
    <location>
        <begin position="308"/>
        <end position="309"/>
    </location>
</feature>
<dbReference type="GO" id="GO:0000049">
    <property type="term" value="F:tRNA binding"/>
    <property type="evidence" value="ECO:0007669"/>
    <property type="project" value="UniProtKB-KW"/>
</dbReference>
<dbReference type="FunFam" id="2.30.30.280:FF:000001">
    <property type="entry name" value="tRNA-specific 2-thiouridylase MnmA"/>
    <property type="match status" value="1"/>
</dbReference>
<dbReference type="Proteomes" id="UP000183924">
    <property type="component" value="Unassembled WGS sequence"/>
</dbReference>
<evidence type="ECO:0000256" key="11">
    <source>
        <dbReference type="ARBA" id="ARBA00022884"/>
    </source>
</evidence>
<dbReference type="InterPro" id="IPR046885">
    <property type="entry name" value="MnmA-like_C"/>
</dbReference>
<accession>A0A1J8NPN4</accession>
<evidence type="ECO:0000256" key="9">
    <source>
        <dbReference type="ARBA" id="ARBA00022741"/>
    </source>
</evidence>
<dbReference type="NCBIfam" id="TIGR00420">
    <property type="entry name" value="trmU"/>
    <property type="match status" value="1"/>
</dbReference>
<comment type="similarity">
    <text evidence="2 14">Belongs to the MnmA/TRMU family.</text>
</comment>
<evidence type="ECO:0000256" key="2">
    <source>
        <dbReference type="ARBA" id="ARBA00006191"/>
    </source>
</evidence>
<dbReference type="SUPFAM" id="SSF52402">
    <property type="entry name" value="Adenine nucleotide alpha hydrolases-like"/>
    <property type="match status" value="1"/>
</dbReference>
<dbReference type="Pfam" id="PF20258">
    <property type="entry name" value="tRNA_Me_trans_C"/>
    <property type="match status" value="1"/>
</dbReference>
<evidence type="ECO:0000256" key="5">
    <source>
        <dbReference type="ARBA" id="ARBA00022490"/>
    </source>
</evidence>
<dbReference type="EMBL" id="LUKY01000028">
    <property type="protein sequence ID" value="OIZ95966.1"/>
    <property type="molecule type" value="Genomic_DNA"/>
</dbReference>
<evidence type="ECO:0000256" key="8">
    <source>
        <dbReference type="ARBA" id="ARBA00022694"/>
    </source>
</evidence>
<dbReference type="Pfam" id="PF03054">
    <property type="entry name" value="tRNA_Me_trans"/>
    <property type="match status" value="1"/>
</dbReference>